<evidence type="ECO:0000313" key="2">
    <source>
        <dbReference type="Proteomes" id="UP000249390"/>
    </source>
</evidence>
<accession>A0A328D6C3</accession>
<name>A0A328D6C3_9ASTE</name>
<organism evidence="1 2">
    <name type="scientific">Cuscuta australis</name>
    <dbReference type="NCBI Taxonomy" id="267555"/>
    <lineage>
        <taxon>Eukaryota</taxon>
        <taxon>Viridiplantae</taxon>
        <taxon>Streptophyta</taxon>
        <taxon>Embryophyta</taxon>
        <taxon>Tracheophyta</taxon>
        <taxon>Spermatophyta</taxon>
        <taxon>Magnoliopsida</taxon>
        <taxon>eudicotyledons</taxon>
        <taxon>Gunneridae</taxon>
        <taxon>Pentapetalae</taxon>
        <taxon>asterids</taxon>
        <taxon>lamiids</taxon>
        <taxon>Solanales</taxon>
        <taxon>Convolvulaceae</taxon>
        <taxon>Cuscuteae</taxon>
        <taxon>Cuscuta</taxon>
        <taxon>Cuscuta subgen. Grammica</taxon>
        <taxon>Cuscuta sect. Cleistogrammica</taxon>
    </lineage>
</organism>
<reference evidence="1 2" key="1">
    <citation type="submission" date="2018-06" db="EMBL/GenBank/DDBJ databases">
        <title>The Genome of Cuscuta australis (Dodder) Provides Insight into the Evolution of Plant Parasitism.</title>
        <authorList>
            <person name="Liu H."/>
        </authorList>
    </citation>
    <scope>NUCLEOTIDE SEQUENCE [LARGE SCALE GENOMIC DNA]</scope>
    <source>
        <strain evidence="2">cv. Yunnan</strain>
        <tissue evidence="1">Vines</tissue>
    </source>
</reference>
<evidence type="ECO:0000313" key="1">
    <source>
        <dbReference type="EMBL" id="RAL39861.1"/>
    </source>
</evidence>
<dbReference type="EMBL" id="NQVE01000196">
    <property type="protein sequence ID" value="RAL39861.1"/>
    <property type="molecule type" value="Genomic_DNA"/>
</dbReference>
<dbReference type="Proteomes" id="UP000249390">
    <property type="component" value="Unassembled WGS sequence"/>
</dbReference>
<gene>
    <name evidence="1" type="ORF">DM860_013062</name>
</gene>
<comment type="caution">
    <text evidence="1">The sequence shown here is derived from an EMBL/GenBank/DDBJ whole genome shotgun (WGS) entry which is preliminary data.</text>
</comment>
<proteinExistence type="predicted"/>
<protein>
    <submittedName>
        <fullName evidence="1">Uncharacterized protein</fullName>
    </submittedName>
</protein>
<sequence length="140" mass="15783">MLELSLKGCSPELCLPEDAVGLSLECFPEFLARIMSPEFVLGCLIEDVVGWWEWVTGYWQHQLKTNAPDTVDHPEQTNAPDTVDHPVGRCTEWTPEGACQCTADARLWTNNGLPQFHHRPSILFTSKDEDQQRPNGRSCS</sequence>
<dbReference type="AlphaFoldDB" id="A0A328D6C3"/>
<keyword evidence="2" id="KW-1185">Reference proteome</keyword>